<dbReference type="OrthoDB" id="4087411at2759"/>
<dbReference type="STRING" id="322104.A3LPK0"/>
<dbReference type="InterPro" id="IPR036389">
    <property type="entry name" value="RNase_III_sf"/>
</dbReference>
<reference evidence="3 4" key="1">
    <citation type="journal article" date="2007" name="Nat. Biotechnol.">
        <title>Genome sequence of the lignocellulose-bioconverting and xylose-fermenting yeast Pichia stipitis.</title>
        <authorList>
            <person name="Jeffries T.W."/>
            <person name="Grigoriev I.V."/>
            <person name="Grimwood J."/>
            <person name="Laplaza J.M."/>
            <person name="Aerts A."/>
            <person name="Salamov A."/>
            <person name="Schmutz J."/>
            <person name="Lindquist E."/>
            <person name="Dehal P."/>
            <person name="Shapiro H."/>
            <person name="Jin Y.S."/>
            <person name="Passoth V."/>
            <person name="Richardson P.M."/>
        </authorList>
    </citation>
    <scope>NUCLEOTIDE SEQUENCE [LARGE SCALE GENOMIC DNA]</scope>
    <source>
        <strain evidence="4">ATCC 58785 / CBS 6054 / NBRC 10063 / NRRL Y-11545</strain>
    </source>
</reference>
<dbReference type="RefSeq" id="XP_001382538.2">
    <property type="nucleotide sequence ID" value="XM_001382501.1"/>
</dbReference>
<dbReference type="GO" id="GO:0006396">
    <property type="term" value="P:RNA processing"/>
    <property type="evidence" value="ECO:0007669"/>
    <property type="project" value="InterPro"/>
</dbReference>
<dbReference type="Gene3D" id="1.10.1520.10">
    <property type="entry name" value="Ribonuclease III domain"/>
    <property type="match status" value="1"/>
</dbReference>
<dbReference type="EMBL" id="CP000496">
    <property type="protein sequence ID" value="ABN64509.2"/>
    <property type="molecule type" value="Genomic_DNA"/>
</dbReference>
<dbReference type="KEGG" id="pic:PICST_55080"/>
<dbReference type="SUPFAM" id="SSF69065">
    <property type="entry name" value="RNase III domain-like"/>
    <property type="match status" value="1"/>
</dbReference>
<dbReference type="HOGENOM" id="CLU_943337_0_0_1"/>
<keyword evidence="4" id="KW-1185">Reference proteome</keyword>
<evidence type="ECO:0000256" key="1">
    <source>
        <dbReference type="SAM" id="MobiDB-lite"/>
    </source>
</evidence>
<gene>
    <name evidence="3" type="ORF">PICST_55080</name>
</gene>
<dbReference type="Pfam" id="PF22935">
    <property type="entry name" value="RM44_endonuclase"/>
    <property type="match status" value="1"/>
</dbReference>
<evidence type="ECO:0000313" key="4">
    <source>
        <dbReference type="Proteomes" id="UP000002258"/>
    </source>
</evidence>
<dbReference type="GO" id="GO:0004525">
    <property type="term" value="F:ribonuclease III activity"/>
    <property type="evidence" value="ECO:0007669"/>
    <property type="project" value="InterPro"/>
</dbReference>
<feature type="non-terminal residue" evidence="3">
    <location>
        <position position="286"/>
    </location>
</feature>
<accession>A3LPK0</accession>
<dbReference type="PROSITE" id="PS50142">
    <property type="entry name" value="RNASE_3_2"/>
    <property type="match status" value="1"/>
</dbReference>
<dbReference type="Pfam" id="PF18497">
    <property type="entry name" value="RNase_3_N"/>
    <property type="match status" value="1"/>
</dbReference>
<dbReference type="InterPro" id="IPR040540">
    <property type="entry name" value="RNase_3_N"/>
</dbReference>
<dbReference type="InterPro" id="IPR000999">
    <property type="entry name" value="RNase_III_dom"/>
</dbReference>
<organism evidence="3 4">
    <name type="scientific">Scheffersomyces stipitis (strain ATCC 58785 / CBS 6054 / NBRC 10063 / NRRL Y-11545)</name>
    <name type="common">Yeast</name>
    <name type="synonym">Pichia stipitis</name>
    <dbReference type="NCBI Taxonomy" id="322104"/>
    <lineage>
        <taxon>Eukaryota</taxon>
        <taxon>Fungi</taxon>
        <taxon>Dikarya</taxon>
        <taxon>Ascomycota</taxon>
        <taxon>Saccharomycotina</taxon>
        <taxon>Pichiomycetes</taxon>
        <taxon>Debaryomycetaceae</taxon>
        <taxon>Scheffersomyces</taxon>
    </lineage>
</organism>
<dbReference type="InterPro" id="IPR055189">
    <property type="entry name" value="RM44_endonuclase"/>
</dbReference>
<evidence type="ECO:0000259" key="2">
    <source>
        <dbReference type="PROSITE" id="PS50142"/>
    </source>
</evidence>
<dbReference type="AlphaFoldDB" id="A3LPK0"/>
<proteinExistence type="predicted"/>
<dbReference type="Proteomes" id="UP000002258">
    <property type="component" value="Chromosome 2"/>
</dbReference>
<dbReference type="InParanoid" id="A3LPK0"/>
<sequence>MSNRSLLEWADDLVTIKGSVSQLQAAVNQITAKAPTPQELAGLLTSLNESHDPNDKPIIDKLNGFFASPHIKVGVRLRQLYDSKQLPLLSALCKINFKSAKADKYSSYFLEFDPSNSPETVSDDDDASTSKEKKVDVSSYPPMIPPISNDALLLRVMTDKSYHQPSDILESETRTHDINRTHNEKLSILGRSLLELLLYQILDERFPNMYGEEMFVFRHKLLSPGILTKLAFGYNLVDPYKYNLSSEIDSNRKMEIFGKIFLSYVAGLSMDGYTQSEIKLWIRKLY</sequence>
<feature type="region of interest" description="Disordered" evidence="1">
    <location>
        <begin position="116"/>
        <end position="139"/>
    </location>
</feature>
<evidence type="ECO:0000313" key="3">
    <source>
        <dbReference type="EMBL" id="ABN64509.2"/>
    </source>
</evidence>
<protein>
    <recommendedName>
        <fullName evidence="2">RNase III domain-containing protein</fullName>
    </recommendedName>
</protein>
<feature type="domain" description="RNase III" evidence="2">
    <location>
        <begin position="147"/>
        <end position="273"/>
    </location>
</feature>
<dbReference type="GeneID" id="4837116"/>
<name>A3LPK0_PICST</name>
<dbReference type="eggNOG" id="KOG1817">
    <property type="taxonomic scope" value="Eukaryota"/>
</dbReference>